<dbReference type="PANTHER" id="PTHR19372">
    <property type="entry name" value="SULFITE REDUCTASE"/>
    <property type="match status" value="1"/>
</dbReference>
<dbReference type="Pfam" id="PF00174">
    <property type="entry name" value="Oxidored_molyb"/>
    <property type="match status" value="1"/>
</dbReference>
<name>A0A0B1SS81_OESDE</name>
<dbReference type="GO" id="GO:0020037">
    <property type="term" value="F:heme binding"/>
    <property type="evidence" value="ECO:0007669"/>
    <property type="project" value="TreeGrafter"/>
</dbReference>
<dbReference type="GO" id="GO:0005739">
    <property type="term" value="C:mitochondrion"/>
    <property type="evidence" value="ECO:0007669"/>
    <property type="project" value="TreeGrafter"/>
</dbReference>
<dbReference type="Gene3D" id="3.90.420.10">
    <property type="entry name" value="Oxidoreductase, molybdopterin-binding domain"/>
    <property type="match status" value="1"/>
</dbReference>
<dbReference type="GO" id="GO:0006790">
    <property type="term" value="P:sulfur compound metabolic process"/>
    <property type="evidence" value="ECO:0007669"/>
    <property type="project" value="TreeGrafter"/>
</dbReference>
<dbReference type="InterPro" id="IPR000572">
    <property type="entry name" value="OxRdtase_Mopterin-bd_dom"/>
</dbReference>
<reference evidence="2 3" key="1">
    <citation type="submission" date="2014-03" db="EMBL/GenBank/DDBJ databases">
        <title>Draft genome of the hookworm Oesophagostomum dentatum.</title>
        <authorList>
            <person name="Mitreva M."/>
        </authorList>
    </citation>
    <scope>NUCLEOTIDE SEQUENCE [LARGE SCALE GENOMIC DNA]</scope>
    <source>
        <strain evidence="2 3">OD-Hann</strain>
    </source>
</reference>
<feature type="domain" description="Oxidoreductase molybdopterin-binding" evidence="1">
    <location>
        <begin position="3"/>
        <end position="69"/>
    </location>
</feature>
<feature type="non-terminal residue" evidence="2">
    <location>
        <position position="1"/>
    </location>
</feature>
<sequence>LIQAGVNPNDTRIKHVHLEGSDSDNEGQCYGASISFEKAMSPETIVAYSMNGVDLPRDHGAPLRCIAPGEELILAFWVFL</sequence>
<dbReference type="EMBL" id="KN556945">
    <property type="protein sequence ID" value="KHJ87819.1"/>
    <property type="molecule type" value="Genomic_DNA"/>
</dbReference>
<dbReference type="PANTHER" id="PTHR19372:SF7">
    <property type="entry name" value="SULFITE OXIDASE, MITOCHONDRIAL"/>
    <property type="match status" value="1"/>
</dbReference>
<evidence type="ECO:0000259" key="1">
    <source>
        <dbReference type="Pfam" id="PF00174"/>
    </source>
</evidence>
<accession>A0A0B1SS81</accession>
<protein>
    <recommendedName>
        <fullName evidence="1">Oxidoreductase molybdopterin-binding domain-containing protein</fullName>
    </recommendedName>
</protein>
<dbReference type="GO" id="GO:0008482">
    <property type="term" value="F:sulfite oxidase activity"/>
    <property type="evidence" value="ECO:0007669"/>
    <property type="project" value="TreeGrafter"/>
</dbReference>
<keyword evidence="3" id="KW-1185">Reference proteome</keyword>
<dbReference type="Proteomes" id="UP000053660">
    <property type="component" value="Unassembled WGS sequence"/>
</dbReference>
<organism evidence="2 3">
    <name type="scientific">Oesophagostomum dentatum</name>
    <name type="common">Nodular worm</name>
    <dbReference type="NCBI Taxonomy" id="61180"/>
    <lineage>
        <taxon>Eukaryota</taxon>
        <taxon>Metazoa</taxon>
        <taxon>Ecdysozoa</taxon>
        <taxon>Nematoda</taxon>
        <taxon>Chromadorea</taxon>
        <taxon>Rhabditida</taxon>
        <taxon>Rhabditina</taxon>
        <taxon>Rhabditomorpha</taxon>
        <taxon>Strongyloidea</taxon>
        <taxon>Strongylidae</taxon>
        <taxon>Oesophagostomum</taxon>
    </lineage>
</organism>
<dbReference type="GO" id="GO:0043546">
    <property type="term" value="F:molybdopterin cofactor binding"/>
    <property type="evidence" value="ECO:0007669"/>
    <property type="project" value="TreeGrafter"/>
</dbReference>
<proteinExistence type="predicted"/>
<evidence type="ECO:0000313" key="3">
    <source>
        <dbReference type="Proteomes" id="UP000053660"/>
    </source>
</evidence>
<dbReference type="AlphaFoldDB" id="A0A0B1SS81"/>
<dbReference type="InterPro" id="IPR036374">
    <property type="entry name" value="OxRdtase_Mopterin-bd_sf"/>
</dbReference>
<evidence type="ECO:0000313" key="2">
    <source>
        <dbReference type="EMBL" id="KHJ87819.1"/>
    </source>
</evidence>
<dbReference type="OrthoDB" id="10051395at2759"/>
<dbReference type="SUPFAM" id="SSF56524">
    <property type="entry name" value="Oxidoreductase molybdopterin-binding domain"/>
    <property type="match status" value="1"/>
</dbReference>
<gene>
    <name evidence="2" type="ORF">OESDEN_12399</name>
</gene>